<reference evidence="4" key="1">
    <citation type="journal article" date="2006" name="PLoS Biol.">
        <title>Macronuclear genome sequence of the ciliate Tetrahymena thermophila, a model eukaryote.</title>
        <authorList>
            <person name="Eisen J.A."/>
            <person name="Coyne R.S."/>
            <person name="Wu M."/>
            <person name="Wu D."/>
            <person name="Thiagarajan M."/>
            <person name="Wortman J.R."/>
            <person name="Badger J.H."/>
            <person name="Ren Q."/>
            <person name="Amedeo P."/>
            <person name="Jones K.M."/>
            <person name="Tallon L.J."/>
            <person name="Delcher A.L."/>
            <person name="Salzberg S.L."/>
            <person name="Silva J.C."/>
            <person name="Haas B.J."/>
            <person name="Majoros W.H."/>
            <person name="Farzad M."/>
            <person name="Carlton J.M."/>
            <person name="Smith R.K. Jr."/>
            <person name="Garg J."/>
            <person name="Pearlman R.E."/>
            <person name="Karrer K.M."/>
            <person name="Sun L."/>
            <person name="Manning G."/>
            <person name="Elde N.C."/>
            <person name="Turkewitz A.P."/>
            <person name="Asai D.J."/>
            <person name="Wilkes D.E."/>
            <person name="Wang Y."/>
            <person name="Cai H."/>
            <person name="Collins K."/>
            <person name="Stewart B.A."/>
            <person name="Lee S.R."/>
            <person name="Wilamowska K."/>
            <person name="Weinberg Z."/>
            <person name="Ruzzo W.L."/>
            <person name="Wloga D."/>
            <person name="Gaertig J."/>
            <person name="Frankel J."/>
            <person name="Tsao C.-C."/>
            <person name="Gorovsky M.A."/>
            <person name="Keeling P.J."/>
            <person name="Waller R.F."/>
            <person name="Patron N.J."/>
            <person name="Cherry J.M."/>
            <person name="Stover N.A."/>
            <person name="Krieger C.J."/>
            <person name="del Toro C."/>
            <person name="Ryder H.F."/>
            <person name="Williamson S.C."/>
            <person name="Barbeau R.A."/>
            <person name="Hamilton E.P."/>
            <person name="Orias E."/>
        </authorList>
    </citation>
    <scope>NUCLEOTIDE SEQUENCE [LARGE SCALE GENOMIC DNA]</scope>
    <source>
        <strain evidence="4">SB210</strain>
    </source>
</reference>
<dbReference type="GeneID" id="7845199"/>
<keyword evidence="4" id="KW-1185">Reference proteome</keyword>
<accession>Q22XV7</accession>
<dbReference type="Gene3D" id="1.25.10.10">
    <property type="entry name" value="Leucine-rich Repeat Variant"/>
    <property type="match status" value="1"/>
</dbReference>
<dbReference type="RefSeq" id="XP_001010512.2">
    <property type="nucleotide sequence ID" value="XM_001010512.2"/>
</dbReference>
<dbReference type="InterPro" id="IPR011989">
    <property type="entry name" value="ARM-like"/>
</dbReference>
<feature type="coiled-coil region" evidence="2">
    <location>
        <begin position="1988"/>
        <end position="2022"/>
    </location>
</feature>
<dbReference type="KEGG" id="tet:TTHERM_00357140"/>
<gene>
    <name evidence="3" type="ORF">TTHERM_00357140</name>
</gene>
<organism evidence="3 4">
    <name type="scientific">Tetrahymena thermophila (strain SB210)</name>
    <dbReference type="NCBI Taxonomy" id="312017"/>
    <lineage>
        <taxon>Eukaryota</taxon>
        <taxon>Sar</taxon>
        <taxon>Alveolata</taxon>
        <taxon>Ciliophora</taxon>
        <taxon>Intramacronucleata</taxon>
        <taxon>Oligohymenophorea</taxon>
        <taxon>Hymenostomatida</taxon>
        <taxon>Tetrahymenina</taxon>
        <taxon>Tetrahymenidae</taxon>
        <taxon>Tetrahymena</taxon>
    </lineage>
</organism>
<name>Q22XV7_TETTS</name>
<dbReference type="InParanoid" id="Q22XV7"/>
<evidence type="ECO:0000313" key="4">
    <source>
        <dbReference type="Proteomes" id="UP000009168"/>
    </source>
</evidence>
<protein>
    <submittedName>
        <fullName evidence="3">Uncharacterized protein</fullName>
    </submittedName>
</protein>
<proteinExistence type="inferred from homology"/>
<dbReference type="InterPro" id="IPR016024">
    <property type="entry name" value="ARM-type_fold"/>
</dbReference>
<dbReference type="STRING" id="312017.Q22XV7"/>
<dbReference type="Pfam" id="PF20210">
    <property type="entry name" value="Laa1_Sip1_HTR5"/>
    <property type="match status" value="1"/>
</dbReference>
<dbReference type="EMBL" id="GG662749">
    <property type="protein sequence ID" value="EAR90267.2"/>
    <property type="molecule type" value="Genomic_DNA"/>
</dbReference>
<evidence type="ECO:0000256" key="1">
    <source>
        <dbReference type="ARBA" id="ARBA00008304"/>
    </source>
</evidence>
<dbReference type="eggNOG" id="ENOG502SSQU">
    <property type="taxonomic scope" value="Eukaryota"/>
</dbReference>
<dbReference type="Proteomes" id="UP000009168">
    <property type="component" value="Unassembled WGS sequence"/>
</dbReference>
<dbReference type="HOGENOM" id="CLU_231239_0_0_1"/>
<dbReference type="OrthoDB" id="192608at2759"/>
<keyword evidence="2" id="KW-0175">Coiled coil</keyword>
<dbReference type="SUPFAM" id="SSF48371">
    <property type="entry name" value="ARM repeat"/>
    <property type="match status" value="2"/>
</dbReference>
<sequence length="2031" mass="237321">MKKIVDQIIEGISGKYSIPTEKAQQISHFNKLFECFHQLGSYIEKNSSVQAELKENYTSLEKLLTDSLAFNFIDYANQDTFARAIGRVIMATIKQDSGKSSSLLDLMVNGIKPKNIQKTNHFQVLIFVMEFRRNITLSYPQLNEVLQNLLKILKKNNEIPLRINSMKVFRYLIREQVNVNANNKAETYKLITKFMFSDKSDELRKEAMITLIDFLKFADAPFMAPNYEALLTDIYKQLQESKDWVYKKACAESIELLLELYINSDMENLIKELKAKKGKKEQPKPAPESTEPKDKFKIILNLLTDHLNEHGKNLRLIVIEIFYNIIYKQESNMSMTFFSNILEFFFSQISKMAFAQDHDTFVVRDIMGMFIIKLLVFLNNKQKFELYEYLKRKLPDFGKAYKDIYLRYLQNPNNLNSQKNQQSLQHQSLIALRCFFALVQILGSDLFEQIKKPNEMCELLSPFFQFNNPQFYLLGSHVMKALFSENPKWQTNILSLILNQMTLDLAELESMKEVCNIQDPQFKLYVSSIYGHSIALGTLLKHMDFNLHSIPYDIAMTMFEFAKGLVKTEYKSEDPHSEELHFINSIRYQAGWTLINTLLCLDVNWLKQEIKSIYNMWQDVLGQKRKETSKLSNFISDLNAKRKALKGIHYFLKNLNRLHTEMVLKFCANLVINFYQQYIAPTEKDLGFQIPKNHNDLVLAKIDLYSCLNLFPPKLISQHINALIQTSVDDIFTMNQNDFTPSLKGLMDGDDLNIGLELQESNVRFKLFNSSNIKKLQDHNIQRNEDYLLTYDQVYLKYQEKNYAFSIQLCFQQFEFIGRILASHSFTSKNKINLLKYMVNNQSGIFALKDQNLKFLKLQPFLLVSIFIARKIREAQSKNNLEPIEVEIVQYLKQMTESGFSSDDHIIRTLAGGSYALLVGIKTNTPYVETLIKNLQEKIVKNELSSSIVSCAGFICKYNKFKVIEEHIQSIAGIFQKASKNPDQSTQLWLIQSLTKVIESYQEDSIEIIRSCFLFINMQHLRQVLPFEYLWNQLYKTMLEKILKLIRKIPKMIEDKAIFSNFQSSFWEVQHQVFPYIDIPSADTQVLANHLHLIFSSIFKSPQDQEKALYGLRQDLDQIYKYNNSSVQIVLKTIEKMINDRKKTIEKMTNDKNSLEYLKTEKEYLLNHLIRKMNYFNTRKDYYIAENIEVLYSNLIEEKEKFSLSVCQKKLEMFSFILFGESFEIKKGDDDEAVNKKQNEKKEYSKEDLIDINLRTKIFVLSCVENFLREWDPKDIAKDSIANFTQFIFTFIFKIVTSSHEEFRAPGMQILMNFLAKIKKMTGDGEMITGKINYEEQRNLLLKDYPAQIDSVVSQNIKNESENTPEVNIFTFQLMSKFFKIILDSDIGFIKRLINLVSKPLLNNIKITFQSFYSEKSTTSIQIRRIECLCKIYIFIQNRVKNRELQQSLFGAFPPILLMYLLQNVQAAILDTSVVLAASRKQIKSYNNYYLIYNGVKTSYDVKMHYYMLSNFVKYYLVLSEAVKNIQIDNQEQQDLINKLKSNEKYLNHGPKMSHICYSTLLFQLCSNTSIDQEEQYIKKIQTQMVDISLLKKLNHKLQILGIMKQLLESRMSELLTEEQPALFNNFTQKTQNVQKISFEELFEVLIIYLDYGLLDFDQICIEIATITVRAGNLLSEQVLNQIEQMLEIILARYLEKKMSSQQDSITYLNIIKSSFILKLSILKSLNQLNCFSEKFSFTAYILFTKLCYHFSYNDILPLRRAFTTILKDKIHSFPQTEESEKAIEQIINSLIDLHSFEIDKNGANQENRLYFCILNYFSVHDSLISNINRLNSSSTNKLNSMFSACLSHLLKNLQSITTFLSYTRSVFNENKILDDQLISPIFFICLNVMQKLKSVLQQGQQLDEQLKNSVIEVLKIFLLVNVHGNEQQKKNCFEFFLRFFMLFVNQRFSQPDAVDILQLVNQILKHVVSSVSLQDIGVIIKTLPPKLQQVLQNLLKADSRVIQAQQQAQQQQQQQQQQQNKPTLQLKTFS</sequence>
<dbReference type="InterPro" id="IPR046837">
    <property type="entry name" value="Laa1/Sip1/HEATR5-like_HEAT"/>
</dbReference>
<evidence type="ECO:0000256" key="2">
    <source>
        <dbReference type="SAM" id="Coils"/>
    </source>
</evidence>
<evidence type="ECO:0000313" key="3">
    <source>
        <dbReference type="EMBL" id="EAR90267.2"/>
    </source>
</evidence>
<comment type="similarity">
    <text evidence="1">Belongs to the HEATR5 family.</text>
</comment>